<dbReference type="EMBL" id="SPLM01000147">
    <property type="protein sequence ID" value="TMW55640.1"/>
    <property type="molecule type" value="Genomic_DNA"/>
</dbReference>
<evidence type="ECO:0000313" key="2">
    <source>
        <dbReference type="EMBL" id="TMW55640.1"/>
    </source>
</evidence>
<reference evidence="2" key="1">
    <citation type="submission" date="2019-03" db="EMBL/GenBank/DDBJ databases">
        <title>Long read genome sequence of the mycoparasitic Pythium oligandrum ATCC 38472 isolated from sugarbeet rhizosphere.</title>
        <authorList>
            <person name="Gaulin E."/>
        </authorList>
    </citation>
    <scope>NUCLEOTIDE SEQUENCE</scope>
    <source>
        <strain evidence="2">ATCC 38472_TT</strain>
    </source>
</reference>
<accession>A0A8K1C3A6</accession>
<protein>
    <submittedName>
        <fullName evidence="2">Uncharacterized protein</fullName>
    </submittedName>
</protein>
<name>A0A8K1C3A6_PYTOL</name>
<evidence type="ECO:0000313" key="3">
    <source>
        <dbReference type="Proteomes" id="UP000794436"/>
    </source>
</evidence>
<organism evidence="2 3">
    <name type="scientific">Pythium oligandrum</name>
    <name type="common">Mycoparasitic fungus</name>
    <dbReference type="NCBI Taxonomy" id="41045"/>
    <lineage>
        <taxon>Eukaryota</taxon>
        <taxon>Sar</taxon>
        <taxon>Stramenopiles</taxon>
        <taxon>Oomycota</taxon>
        <taxon>Peronosporomycetes</taxon>
        <taxon>Pythiales</taxon>
        <taxon>Pythiaceae</taxon>
        <taxon>Pythium</taxon>
    </lineage>
</organism>
<dbReference type="OrthoDB" id="123860at2759"/>
<keyword evidence="3" id="KW-1185">Reference proteome</keyword>
<feature type="signal peptide" evidence="1">
    <location>
        <begin position="1"/>
        <end position="17"/>
    </location>
</feature>
<evidence type="ECO:0000256" key="1">
    <source>
        <dbReference type="SAM" id="SignalP"/>
    </source>
</evidence>
<gene>
    <name evidence="2" type="ORF">Poli38472_010522</name>
</gene>
<proteinExistence type="predicted"/>
<feature type="chain" id="PRO_5035457316" evidence="1">
    <location>
        <begin position="18"/>
        <end position="104"/>
    </location>
</feature>
<keyword evidence="1" id="KW-0732">Signal</keyword>
<dbReference type="Proteomes" id="UP000794436">
    <property type="component" value="Unassembled WGS sequence"/>
</dbReference>
<sequence>MKLLGLVLAALPCTVDGLNMDNPSAQLSRRRGPGRGGVYEVSFSDAEESLLRERQGDTLEMISRVLNGRNVNEIQRRCIELGLRCGAYAQLLAKNTENWRRRKN</sequence>
<comment type="caution">
    <text evidence="2">The sequence shown here is derived from an EMBL/GenBank/DDBJ whole genome shotgun (WGS) entry which is preliminary data.</text>
</comment>
<dbReference type="AlphaFoldDB" id="A0A8K1C3A6"/>